<evidence type="ECO:0000313" key="1">
    <source>
        <dbReference type="EMBL" id="CAB4162378.1"/>
    </source>
</evidence>
<protein>
    <submittedName>
        <fullName evidence="1">Uncharacterized protein</fullName>
    </submittedName>
</protein>
<dbReference type="EMBL" id="LR796725">
    <property type="protein sequence ID" value="CAB4162378.1"/>
    <property type="molecule type" value="Genomic_DNA"/>
</dbReference>
<name>A0A6J5NZ66_9CAUD</name>
<accession>A0A6J5NZ66</accession>
<organism evidence="1">
    <name type="scientific">uncultured Caudovirales phage</name>
    <dbReference type="NCBI Taxonomy" id="2100421"/>
    <lineage>
        <taxon>Viruses</taxon>
        <taxon>Duplodnaviria</taxon>
        <taxon>Heunggongvirae</taxon>
        <taxon>Uroviricota</taxon>
        <taxon>Caudoviricetes</taxon>
        <taxon>Peduoviridae</taxon>
        <taxon>Maltschvirus</taxon>
        <taxon>Maltschvirus maltsch</taxon>
    </lineage>
</organism>
<reference evidence="1" key="1">
    <citation type="submission" date="2020-04" db="EMBL/GenBank/DDBJ databases">
        <authorList>
            <person name="Chiriac C."/>
            <person name="Salcher M."/>
            <person name="Ghai R."/>
            <person name="Kavagutti S V."/>
        </authorList>
    </citation>
    <scope>NUCLEOTIDE SEQUENCE</scope>
</reference>
<gene>
    <name evidence="1" type="ORF">UFOVP775_33</name>
</gene>
<sequence length="404" mass="46117">MAITLYDQPQLIAPAGNPLVFTFSSDETAQPNFSFVVELYINGTLRLTQEVYRQFNTLGRIDVSEAVQSTLSSPLVVDGSLLTYYDTAINEYYIIVYEKYGSPTPQIQASDTSSTLYGINAALRHQDFIAWDYLDHAVSSSNPNSGAGVTWLTDWPRDRKFYLADDERLFMGILNGDPGFFQVRYRLYDVNNSIIVAHTEAFTANQFPVVDASPQTIIANTAITQANFDDCYYYELTPRGTQSGGIYSGGGEVFRIYLDRDCKRYETRRLHWLNKYGVWDSFTFSLVSTDSSTVQSYGYQREKGVWDDTSYTYPLYQGEKVDFAKTAADQLVLNSDWIYQSVQQWLVRSLIESPSVYLEVDNGTAFEPVKVTNTSYQFKTRRRDGLIQEQITLERTYTYTSQLN</sequence>
<proteinExistence type="predicted"/>